<evidence type="ECO:0000256" key="4">
    <source>
        <dbReference type="ARBA" id="ARBA00023172"/>
    </source>
</evidence>
<keyword evidence="9" id="KW-0547">Nucleotide-binding</keyword>
<comment type="subcellular location">
    <subcellularLocation>
        <location evidence="6">Cytoplasm</location>
    </subcellularLocation>
</comment>
<dbReference type="Gene3D" id="1.10.8.10">
    <property type="entry name" value="DNA helicase RuvA subunit, C-terminal domain"/>
    <property type="match status" value="1"/>
</dbReference>
<dbReference type="GO" id="GO:0005524">
    <property type="term" value="F:ATP binding"/>
    <property type="evidence" value="ECO:0007669"/>
    <property type="project" value="InterPro"/>
</dbReference>
<evidence type="ECO:0000256" key="3">
    <source>
        <dbReference type="ARBA" id="ARBA00023125"/>
    </source>
</evidence>
<reference evidence="9 10" key="1">
    <citation type="submission" date="2018-09" db="EMBL/GenBank/DDBJ databases">
        <authorList>
            <person name="Postec A."/>
        </authorList>
    </citation>
    <scope>NUCLEOTIDE SEQUENCE [LARGE SCALE GENOMIC DNA]</scope>
    <source>
        <strain evidence="9">70B-A</strain>
    </source>
</reference>
<keyword evidence="5 6" id="KW-0234">DNA repair</keyword>
<organism evidence="9 10">
    <name type="scientific">Petrocella atlantisensis</name>
    <dbReference type="NCBI Taxonomy" id="2173034"/>
    <lineage>
        <taxon>Bacteria</taxon>
        <taxon>Bacillati</taxon>
        <taxon>Bacillota</taxon>
        <taxon>Clostridia</taxon>
        <taxon>Lachnospirales</taxon>
        <taxon>Vallitaleaceae</taxon>
        <taxon>Petrocella</taxon>
    </lineage>
</organism>
<dbReference type="InterPro" id="IPR013849">
    <property type="entry name" value="DNA_helicase_Holl-junc_RuvA_I"/>
</dbReference>
<evidence type="ECO:0000313" key="9">
    <source>
        <dbReference type="EMBL" id="VDN46047.1"/>
    </source>
</evidence>
<dbReference type="AlphaFoldDB" id="A0A3P7PNE9"/>
<dbReference type="Pfam" id="PF07499">
    <property type="entry name" value="RuvA_C"/>
    <property type="match status" value="1"/>
</dbReference>
<dbReference type="OrthoDB" id="5293449at2"/>
<keyword evidence="9" id="KW-0347">Helicase</keyword>
<evidence type="ECO:0000256" key="1">
    <source>
        <dbReference type="ARBA" id="ARBA00022490"/>
    </source>
</evidence>
<dbReference type="GO" id="GO:0000400">
    <property type="term" value="F:four-way junction DNA binding"/>
    <property type="evidence" value="ECO:0007669"/>
    <property type="project" value="UniProtKB-UniRule"/>
</dbReference>
<evidence type="ECO:0000256" key="5">
    <source>
        <dbReference type="ARBA" id="ARBA00023204"/>
    </source>
</evidence>
<dbReference type="InterPro" id="IPR012340">
    <property type="entry name" value="NA-bd_OB-fold"/>
</dbReference>
<feature type="region of interest" description="Domain I" evidence="6">
    <location>
        <begin position="1"/>
        <end position="64"/>
    </location>
</feature>
<dbReference type="InterPro" id="IPR000085">
    <property type="entry name" value="RuvA"/>
</dbReference>
<keyword evidence="2 6" id="KW-0227">DNA damage</keyword>
<dbReference type="InterPro" id="IPR011114">
    <property type="entry name" value="RuvA_C"/>
</dbReference>
<keyword evidence="9" id="KW-0067">ATP-binding</keyword>
<feature type="region of interest" description="Domain III" evidence="6">
    <location>
        <begin position="152"/>
        <end position="201"/>
    </location>
</feature>
<dbReference type="Gene3D" id="1.10.150.20">
    <property type="entry name" value="5' to 3' exonuclease, C-terminal subdomain"/>
    <property type="match status" value="1"/>
</dbReference>
<proteinExistence type="inferred from homology"/>
<dbReference type="InterPro" id="IPR036267">
    <property type="entry name" value="RuvA_C_sf"/>
</dbReference>
<evidence type="ECO:0000256" key="6">
    <source>
        <dbReference type="HAMAP-Rule" id="MF_00031"/>
    </source>
</evidence>
<dbReference type="SUPFAM" id="SSF47781">
    <property type="entry name" value="RuvA domain 2-like"/>
    <property type="match status" value="1"/>
</dbReference>
<evidence type="ECO:0000259" key="8">
    <source>
        <dbReference type="Pfam" id="PF07499"/>
    </source>
</evidence>
<comment type="domain">
    <text evidence="6">Has three domains with a flexible linker between the domains II and III and assumes an 'L' shape. Domain III is highly mobile and contacts RuvB.</text>
</comment>
<protein>
    <recommendedName>
        <fullName evidence="6">Holliday junction branch migration complex subunit RuvA</fullName>
    </recommendedName>
</protein>
<keyword evidence="1 6" id="KW-0963">Cytoplasm</keyword>
<keyword evidence="10" id="KW-1185">Reference proteome</keyword>
<dbReference type="KEGG" id="cbar:PATL70BA_0204"/>
<dbReference type="Pfam" id="PF01330">
    <property type="entry name" value="RuvA_N"/>
    <property type="match status" value="1"/>
</dbReference>
<feature type="domain" description="DNA helicase Holliday junction RuvA type" evidence="7">
    <location>
        <begin position="1"/>
        <end position="62"/>
    </location>
</feature>
<dbReference type="RefSeq" id="WP_125135620.1">
    <property type="nucleotide sequence ID" value="NZ_LR130778.1"/>
</dbReference>
<dbReference type="GO" id="GO:0006310">
    <property type="term" value="P:DNA recombination"/>
    <property type="evidence" value="ECO:0007669"/>
    <property type="project" value="UniProtKB-UniRule"/>
</dbReference>
<evidence type="ECO:0000256" key="2">
    <source>
        <dbReference type="ARBA" id="ARBA00022763"/>
    </source>
</evidence>
<dbReference type="GO" id="GO:0005737">
    <property type="term" value="C:cytoplasm"/>
    <property type="evidence" value="ECO:0007669"/>
    <property type="project" value="UniProtKB-SubCell"/>
</dbReference>
<comment type="function">
    <text evidence="6">The RuvA-RuvB-RuvC complex processes Holliday junction (HJ) DNA during genetic recombination and DNA repair, while the RuvA-RuvB complex plays an important role in the rescue of blocked DNA replication forks via replication fork reversal (RFR). RuvA specifically binds to HJ cruciform DNA, conferring on it an open structure. The RuvB hexamer acts as an ATP-dependent pump, pulling dsDNA into and through the RuvAB complex. HJ branch migration allows RuvC to scan DNA until it finds its consensus sequence, where it cleaves and resolves the cruciform DNA.</text>
</comment>
<keyword evidence="9" id="KW-0378">Hydrolase</keyword>
<comment type="similarity">
    <text evidence="6">Belongs to the RuvA family.</text>
</comment>
<dbReference type="GO" id="GO:0009379">
    <property type="term" value="C:Holliday junction helicase complex"/>
    <property type="evidence" value="ECO:0007669"/>
    <property type="project" value="InterPro"/>
</dbReference>
<dbReference type="Pfam" id="PF14520">
    <property type="entry name" value="HHH_5"/>
    <property type="match status" value="1"/>
</dbReference>
<dbReference type="HAMAP" id="MF_00031">
    <property type="entry name" value="DNA_HJ_migration_RuvA"/>
    <property type="match status" value="1"/>
</dbReference>
<dbReference type="GO" id="GO:0006281">
    <property type="term" value="P:DNA repair"/>
    <property type="evidence" value="ECO:0007669"/>
    <property type="project" value="UniProtKB-UniRule"/>
</dbReference>
<gene>
    <name evidence="6 9" type="primary">ruvA</name>
    <name evidence="9" type="ORF">PATL70BA_0204</name>
</gene>
<dbReference type="SUPFAM" id="SSF50249">
    <property type="entry name" value="Nucleic acid-binding proteins"/>
    <property type="match status" value="1"/>
</dbReference>
<dbReference type="GO" id="GO:0048476">
    <property type="term" value="C:Holliday junction resolvase complex"/>
    <property type="evidence" value="ECO:0007669"/>
    <property type="project" value="UniProtKB-UniRule"/>
</dbReference>
<feature type="domain" description="Holliday junction DNA helicase RuvA C-terminal" evidence="8">
    <location>
        <begin position="159"/>
        <end position="198"/>
    </location>
</feature>
<dbReference type="Proteomes" id="UP000279029">
    <property type="component" value="Chromosome"/>
</dbReference>
<dbReference type="EMBL" id="LR130778">
    <property type="protein sequence ID" value="VDN46047.1"/>
    <property type="molecule type" value="Genomic_DNA"/>
</dbReference>
<evidence type="ECO:0000313" key="10">
    <source>
        <dbReference type="Proteomes" id="UP000279029"/>
    </source>
</evidence>
<keyword evidence="4 6" id="KW-0233">DNA recombination</keyword>
<dbReference type="InterPro" id="IPR010994">
    <property type="entry name" value="RuvA_2-like"/>
</dbReference>
<keyword evidence="3 6" id="KW-0238">DNA-binding</keyword>
<evidence type="ECO:0000259" key="7">
    <source>
        <dbReference type="Pfam" id="PF01330"/>
    </source>
</evidence>
<comment type="subunit">
    <text evidence="6">Homotetramer. Forms an RuvA(8)-RuvB(12)-Holliday junction (HJ) complex. HJ DNA is sandwiched between 2 RuvA tetramers; dsDNA enters through RuvA and exits via RuvB. An RuvB hexamer assembles on each DNA strand where it exits the tetramer. Each RuvB hexamer is contacted by two RuvA subunits (via domain III) on 2 adjacent RuvB subunits; this complex drives branch migration. In the full resolvosome a probable DNA-RuvA(4)-RuvB(12)-RuvC(2) complex forms which resolves the HJ.</text>
</comment>
<accession>A0A3P7PNE9</accession>
<dbReference type="GO" id="GO:0016787">
    <property type="term" value="F:hydrolase activity"/>
    <property type="evidence" value="ECO:0007669"/>
    <property type="project" value="UniProtKB-KW"/>
</dbReference>
<name>A0A3P7PNE9_9FIRM</name>
<comment type="caution">
    <text evidence="6">Lacks conserved residue(s) required for the propagation of feature annotation.</text>
</comment>
<dbReference type="CDD" id="cd14332">
    <property type="entry name" value="UBA_RuvA_C"/>
    <property type="match status" value="1"/>
</dbReference>
<dbReference type="NCBIfam" id="TIGR00084">
    <property type="entry name" value="ruvA"/>
    <property type="match status" value="1"/>
</dbReference>
<dbReference type="SUPFAM" id="SSF46929">
    <property type="entry name" value="DNA helicase RuvA subunit, C-terminal domain"/>
    <property type="match status" value="1"/>
</dbReference>
<sequence length="201" mass="22106">MLSYIKGLLEEVTKDTIVIEANHVGFSIQVPGSIFKELPSIGEMVKVYTYLHVREDAMVLFGFITKDDMEIFKKLITVNGIGPKGAMGILSVMTGYELRVAIMSNDLNRICLAPGIGRKTAQKLILDLKDKLKLIDFEDSMDGSAIMKNTNVSLQYADEGVEALVALGYSSHEAVHAVRGLHDLDSVEAVIKEALKKLAMF</sequence>
<dbReference type="Gene3D" id="2.40.50.140">
    <property type="entry name" value="Nucleic acid-binding proteins"/>
    <property type="match status" value="1"/>
</dbReference>
<dbReference type="GO" id="GO:0009378">
    <property type="term" value="F:four-way junction helicase activity"/>
    <property type="evidence" value="ECO:0007669"/>
    <property type="project" value="InterPro"/>
</dbReference>